<keyword evidence="3" id="KW-1185">Reference proteome</keyword>
<evidence type="ECO:0000256" key="1">
    <source>
        <dbReference type="SAM" id="MobiDB-lite"/>
    </source>
</evidence>
<dbReference type="EMBL" id="BKAG01000030">
    <property type="protein sequence ID" value="GEP44456.1"/>
    <property type="molecule type" value="Genomic_DNA"/>
</dbReference>
<protein>
    <recommendedName>
        <fullName evidence="4">Response receiver domain-containing protein</fullName>
    </recommendedName>
</protein>
<accession>A0A512MCK7</accession>
<dbReference type="RefSeq" id="WP_146852422.1">
    <property type="nucleotide sequence ID" value="NZ_BKAG01000030.1"/>
</dbReference>
<proteinExistence type="predicted"/>
<feature type="region of interest" description="Disordered" evidence="1">
    <location>
        <begin position="655"/>
        <end position="698"/>
    </location>
</feature>
<evidence type="ECO:0000313" key="3">
    <source>
        <dbReference type="Proteomes" id="UP000321577"/>
    </source>
</evidence>
<dbReference type="AlphaFoldDB" id="A0A512MCK7"/>
<evidence type="ECO:0008006" key="4">
    <source>
        <dbReference type="Google" id="ProtNLM"/>
    </source>
</evidence>
<gene>
    <name evidence="2" type="ORF">BGE01nite_37470</name>
</gene>
<dbReference type="Proteomes" id="UP000321577">
    <property type="component" value="Unassembled WGS sequence"/>
</dbReference>
<organism evidence="2 3">
    <name type="scientific">Brevifollis gellanilyticus</name>
    <dbReference type="NCBI Taxonomy" id="748831"/>
    <lineage>
        <taxon>Bacteria</taxon>
        <taxon>Pseudomonadati</taxon>
        <taxon>Verrucomicrobiota</taxon>
        <taxon>Verrucomicrobiia</taxon>
        <taxon>Verrucomicrobiales</taxon>
        <taxon>Verrucomicrobiaceae</taxon>
    </lineage>
</organism>
<dbReference type="OrthoDB" id="1489030at2"/>
<evidence type="ECO:0000313" key="2">
    <source>
        <dbReference type="EMBL" id="GEP44456.1"/>
    </source>
</evidence>
<reference evidence="2 3" key="1">
    <citation type="submission" date="2019-07" db="EMBL/GenBank/DDBJ databases">
        <title>Whole genome shotgun sequence of Brevifollis gellanilyticus NBRC 108608.</title>
        <authorList>
            <person name="Hosoyama A."/>
            <person name="Uohara A."/>
            <person name="Ohji S."/>
            <person name="Ichikawa N."/>
        </authorList>
    </citation>
    <scope>NUCLEOTIDE SEQUENCE [LARGE SCALE GENOMIC DNA]</scope>
    <source>
        <strain evidence="2 3">NBRC 108608</strain>
    </source>
</reference>
<comment type="caution">
    <text evidence="2">The sequence shown here is derived from an EMBL/GenBank/DDBJ whole genome shotgun (WGS) entry which is preliminary data.</text>
</comment>
<name>A0A512MCK7_9BACT</name>
<sequence>MSSLNDLLASKNIRSALVVDDAFDKVPLASDLAWIDRQEWAQFFDDLTPEDKQKIADEYPAFHAQSGDELVGDDLFVSILWKIRDQLSFGTASVLFERYIADSNGANQQLNQLMTLLGSFSLKADFSGRNFEQAAASVDLIIIDLYLGSGQQESDMRTSIDGLARLSKKRKIAPPLVVLMSSSTRLEDNYAKFRDETGLFASGFRFIRKSDLAEPNSLERILHRLATYRDESLKLSAFVDTWQHALKRASVRTTDLLRTLDLSEFGQVYDLLLAEEKASIGSFFVDVVDRVLQHEVEAEDTIIDAAQRLNGVDFTSFPPRYIGASPDLQKFVFASTFQHRARLRLNGNSRSKVVFGDLLLSRGKADKAAALVAHRLEIHEGSVFAVMTPACSLQRGEAKRVLLLAGTIQSLTMKDWYIKDSPVRTPVMELADGSQNWIKWDLEHVETISHSHLEELLDDKGVLYVAGRLRDLYAVELQQKLLAHLGRVGVSAPMPAAFEVNITLAFPGTDEKVIYYSADGADSLRGIVYVGRKGDERQNHLSLTETTCHSICKALRKLIDDSRLHPEGRSALVKILEKEYDLLAMFERGMPLKAGMSQELLPVTFPKTDTTGSGKAMPAFYMTRVSQDGLMMHKAKYKISPVILIVSDAKDPGTLVDVGAEENEIDSQPAPQQAEDVMAESGSPEELPQDLRNSELTK</sequence>